<dbReference type="OMA" id="HMQHTRW"/>
<dbReference type="PANTHER" id="PTHR43004">
    <property type="entry name" value="TRK SYSTEM POTASSIUM UPTAKE PROTEIN"/>
    <property type="match status" value="1"/>
</dbReference>
<dbReference type="Gene3D" id="3.30.9.10">
    <property type="entry name" value="D-Amino Acid Oxidase, subunit A, domain 2"/>
    <property type="match status" value="1"/>
</dbReference>
<feature type="domain" description="FAD-binding" evidence="3">
    <location>
        <begin position="110"/>
        <end position="249"/>
    </location>
</feature>
<dbReference type="Gramene" id="VVA13192">
    <property type="protein sequence ID" value="VVA13192"/>
    <property type="gene ID" value="Prudul26B022212"/>
</dbReference>
<evidence type="ECO:0000256" key="2">
    <source>
        <dbReference type="ARBA" id="ARBA00022827"/>
    </source>
</evidence>
<proteinExistence type="predicted"/>
<dbReference type="GO" id="GO:0005739">
    <property type="term" value="C:mitochondrion"/>
    <property type="evidence" value="ECO:0007669"/>
    <property type="project" value="TreeGrafter"/>
</dbReference>
<organism evidence="4 5">
    <name type="scientific">Prunus dulcis</name>
    <name type="common">Almond</name>
    <name type="synonym">Amygdalus dulcis</name>
    <dbReference type="NCBI Taxonomy" id="3755"/>
    <lineage>
        <taxon>Eukaryota</taxon>
        <taxon>Viridiplantae</taxon>
        <taxon>Streptophyta</taxon>
        <taxon>Embryophyta</taxon>
        <taxon>Tracheophyta</taxon>
        <taxon>Spermatophyta</taxon>
        <taxon>Magnoliopsida</taxon>
        <taxon>eudicotyledons</taxon>
        <taxon>Gunneridae</taxon>
        <taxon>Pentapetalae</taxon>
        <taxon>rosids</taxon>
        <taxon>fabids</taxon>
        <taxon>Rosales</taxon>
        <taxon>Rosaceae</taxon>
        <taxon>Amygdaloideae</taxon>
        <taxon>Amygdaleae</taxon>
        <taxon>Prunus</taxon>
    </lineage>
</organism>
<evidence type="ECO:0000256" key="1">
    <source>
        <dbReference type="ARBA" id="ARBA00022630"/>
    </source>
</evidence>
<evidence type="ECO:0000259" key="3">
    <source>
        <dbReference type="Pfam" id="PF01494"/>
    </source>
</evidence>
<evidence type="ECO:0000313" key="5">
    <source>
        <dbReference type="Proteomes" id="UP000327085"/>
    </source>
</evidence>
<dbReference type="SUPFAM" id="SSF51905">
    <property type="entry name" value="FAD/NAD(P)-binding domain"/>
    <property type="match status" value="1"/>
</dbReference>
<sequence length="782" mass="86974">MMRRSGRPVRVRTLVALWRLAHIESPPHFTVQKVRLTQKQCASRGTKEHDAIQLLHRLSCWVMAVSRLFKRFCGLHRANARIQACPPGYIHRRALSDSQVFNNGDDTVLPVLIVGAGPVGLVLSILLTKLGVKCSVLEKSKTFSKHPQAHFINNRSMEVFRKLDGLAEEIQRSQPPVDLWRKFIYCTSLYGSILGSVDHMQPQDFEQVVSPASVAHFSQYKLISLLLKQLENLSFKLCMSNELEGFNHGPFQERQLLMGHECVSIKANDDFISVTASFLKDGKRMERNIRCNIVVGTDGAGSTVRKLAGIDMRGKRDLQKLVSVHFSSRDLGKYLLSERPGMLFFIFNTEAIGVLVAHDLKQGEFVLQIPFYPPQQNLEDFSPEICEELIFKLVGRELSDINVIDIKPWVMHAEVAEKFISCGNRIILAGDAAHRFPPAGGFGMNTGIQDSHSLAWKIASVVKDIAPSSILHTYETERRPIAIFNTELSIQNFKAAMTVPAALGLDPTVANSVHQVINEGVGSILPSGLQRAILDGIFTIGRAQLSESLLNEKNPLGSSRLANLRRIFEEGKSLQLQFPAEDLGFRYLEGALIPDTDDALGAPEGPTGRRRDYVPSVVPGSRLPHMNVTILSNSSSEVTFSTLDLISGDKIEFLLIIAPTDLSYHLARAAFKVAKEFKVSARVCVLWPAGSVKQVEAGSKALLTPWENYIDVVEVKKSSNPSSWWDLCQMTDKGAILVRPDEHVAWRVKSGVVGDPITEMRRVFSATLGLKPHNRRDQEADQ</sequence>
<evidence type="ECO:0000313" key="4">
    <source>
        <dbReference type="EMBL" id="VVA13192.1"/>
    </source>
</evidence>
<dbReference type="InterPro" id="IPR050641">
    <property type="entry name" value="RIFMO-like"/>
</dbReference>
<dbReference type="InterPro" id="IPR002938">
    <property type="entry name" value="FAD-bd"/>
</dbReference>
<accession>A0A5E4ECG5</accession>
<dbReference type="PANTHER" id="PTHR43004:SF6">
    <property type="entry name" value="FAD_NAD(P)-BINDING OXIDOREDUCTASE FAMILY PROTEIN"/>
    <property type="match status" value="1"/>
</dbReference>
<gene>
    <name evidence="4" type="ORF">ALMOND_2B022212</name>
</gene>
<dbReference type="InterPro" id="IPR036188">
    <property type="entry name" value="FAD/NAD-bd_sf"/>
</dbReference>
<dbReference type="AlphaFoldDB" id="A0A5E4ECG5"/>
<dbReference type="InParanoid" id="A0A5E4ECG5"/>
<reference evidence="5" key="1">
    <citation type="journal article" date="2020" name="Plant J.">
        <title>Transposons played a major role in the diversification between the closely related almond and peach genomes: results from the almond genome sequence.</title>
        <authorList>
            <person name="Alioto T."/>
            <person name="Alexiou K.G."/>
            <person name="Bardil A."/>
            <person name="Barteri F."/>
            <person name="Castanera R."/>
            <person name="Cruz F."/>
            <person name="Dhingra A."/>
            <person name="Duval H."/>
            <person name="Fernandez I Marti A."/>
            <person name="Frias L."/>
            <person name="Galan B."/>
            <person name="Garcia J.L."/>
            <person name="Howad W."/>
            <person name="Gomez-Garrido J."/>
            <person name="Gut M."/>
            <person name="Julca I."/>
            <person name="Morata J."/>
            <person name="Puigdomenech P."/>
            <person name="Ribeca P."/>
            <person name="Rubio Cabetas M.J."/>
            <person name="Vlasova A."/>
            <person name="Wirthensohn M."/>
            <person name="Garcia-Mas J."/>
            <person name="Gabaldon T."/>
            <person name="Casacuberta J.M."/>
            <person name="Arus P."/>
        </authorList>
    </citation>
    <scope>NUCLEOTIDE SEQUENCE [LARGE SCALE GENOMIC DNA]</scope>
    <source>
        <strain evidence="5">cv. Texas</strain>
    </source>
</reference>
<dbReference type="Pfam" id="PF21274">
    <property type="entry name" value="Rng_hyd_C"/>
    <property type="match status" value="1"/>
</dbReference>
<dbReference type="FunCoup" id="A0A5E4ECG5">
    <property type="interactions" value="9"/>
</dbReference>
<name>A0A5E4ECG5_PRUDU</name>
<feature type="domain" description="FAD-binding" evidence="3">
    <location>
        <begin position="256"/>
        <end position="482"/>
    </location>
</feature>
<keyword evidence="4" id="KW-0503">Monooxygenase</keyword>
<keyword evidence="4" id="KW-0560">Oxidoreductase</keyword>
<dbReference type="EMBL" id="CABIKO010000007">
    <property type="protein sequence ID" value="VVA13192.1"/>
    <property type="molecule type" value="Genomic_DNA"/>
</dbReference>
<dbReference type="Gene3D" id="3.50.50.60">
    <property type="entry name" value="FAD/NAD(P)-binding domain"/>
    <property type="match status" value="1"/>
</dbReference>
<dbReference type="GO" id="GO:0071949">
    <property type="term" value="F:FAD binding"/>
    <property type="evidence" value="ECO:0007669"/>
    <property type="project" value="InterPro"/>
</dbReference>
<dbReference type="PRINTS" id="PR00420">
    <property type="entry name" value="RNGMNOXGNASE"/>
</dbReference>
<dbReference type="Proteomes" id="UP000327085">
    <property type="component" value="Chromosome 1"/>
</dbReference>
<dbReference type="GO" id="GO:0006744">
    <property type="term" value="P:ubiquinone biosynthetic process"/>
    <property type="evidence" value="ECO:0007669"/>
    <property type="project" value="TreeGrafter"/>
</dbReference>
<protein>
    <submittedName>
        <fullName evidence="4">PREDICTED: 2 4-dichlorophenol 6-monooxygenase</fullName>
    </submittedName>
</protein>
<dbReference type="Pfam" id="PF01494">
    <property type="entry name" value="FAD_binding_3"/>
    <property type="match status" value="2"/>
</dbReference>
<keyword evidence="1" id="KW-0285">Flavoprotein</keyword>
<keyword evidence="2" id="KW-0274">FAD</keyword>
<dbReference type="GO" id="GO:0016709">
    <property type="term" value="F:oxidoreductase activity, acting on paired donors, with incorporation or reduction of molecular oxygen, NAD(P)H as one donor, and incorporation of one atom of oxygen"/>
    <property type="evidence" value="ECO:0007669"/>
    <property type="project" value="UniProtKB-ARBA"/>
</dbReference>
<dbReference type="Gene3D" id="3.40.30.120">
    <property type="match status" value="1"/>
</dbReference>